<keyword evidence="6 10" id="KW-0812">Transmembrane</keyword>
<dbReference type="PANTHER" id="PTHR38831">
    <property type="entry name" value="TYPE II SECRETION SYSTEM PROTEIN K"/>
    <property type="match status" value="1"/>
</dbReference>
<sequence length="297" mass="33866">MKRDKGVALISMLITSLLLITLVLSIIFQTKVLTASAQTLKNYSDYSLEFLSLESKLIYLLSDQHVSQVSNSEKQALGLQPVRWQNNHQWQKLTDKVEVHFSDEAGRLSVTPFNSEHFGFMLSGLGIDRGRVTRILDCALDWVDADDLKRLSGEESFYYKTLGLDNFPRNAPFESVSELQYICGMDNVLYEKIRPNLTSYGVNYLNLLSANESVLRGMFNEDIVTALLGLRNAGNLNRNSFLQITQFAETESIRLSFSPILRVKIRYSTESGTRMHSFVINRRSTQLMPVQVFRIED</sequence>
<feature type="domain" description="T2SS protein K first SAM-like" evidence="11">
    <location>
        <begin position="110"/>
        <end position="198"/>
    </location>
</feature>
<dbReference type="InterPro" id="IPR038072">
    <property type="entry name" value="GspK_central_sf"/>
</dbReference>
<dbReference type="InterPro" id="IPR049031">
    <property type="entry name" value="T2SSK_SAM-like_1st"/>
</dbReference>
<evidence type="ECO:0000256" key="10">
    <source>
        <dbReference type="SAM" id="Phobius"/>
    </source>
</evidence>
<keyword evidence="5" id="KW-0997">Cell inner membrane</keyword>
<name>A0A0A7EET7_9GAMM</name>
<dbReference type="PANTHER" id="PTHR38831:SF2">
    <property type="entry name" value="TYPE II SECRETION SYSTEM PROTEIN K"/>
    <property type="match status" value="1"/>
</dbReference>
<comment type="subcellular location">
    <subcellularLocation>
        <location evidence="1">Cell inner membrane</location>
    </subcellularLocation>
</comment>
<protein>
    <recommendedName>
        <fullName evidence="11">T2SS protein K first SAM-like domain-containing protein</fullName>
    </recommendedName>
</protein>
<evidence type="ECO:0000256" key="7">
    <source>
        <dbReference type="ARBA" id="ARBA00022927"/>
    </source>
</evidence>
<dbReference type="RefSeq" id="WP_038639524.1">
    <property type="nucleotide sequence ID" value="NZ_CP009888.1"/>
</dbReference>
<evidence type="ECO:0000259" key="11">
    <source>
        <dbReference type="Pfam" id="PF21687"/>
    </source>
</evidence>
<keyword evidence="7" id="KW-0653">Protein transport</keyword>
<dbReference type="GO" id="GO:0005886">
    <property type="term" value="C:plasma membrane"/>
    <property type="evidence" value="ECO:0007669"/>
    <property type="project" value="UniProtKB-SubCell"/>
</dbReference>
<keyword evidence="3" id="KW-0813">Transport</keyword>
<dbReference type="HOGENOM" id="CLU_927331_0_0_6"/>
<dbReference type="EMBL" id="CP009888">
    <property type="protein sequence ID" value="AIY64581.1"/>
    <property type="molecule type" value="Genomic_DNA"/>
</dbReference>
<evidence type="ECO:0000313" key="13">
    <source>
        <dbReference type="Proteomes" id="UP000030341"/>
    </source>
</evidence>
<feature type="transmembrane region" description="Helical" evidence="10">
    <location>
        <begin position="7"/>
        <end position="28"/>
    </location>
</feature>
<dbReference type="GO" id="GO:0009306">
    <property type="term" value="P:protein secretion"/>
    <property type="evidence" value="ECO:0007669"/>
    <property type="project" value="InterPro"/>
</dbReference>
<evidence type="ECO:0000256" key="4">
    <source>
        <dbReference type="ARBA" id="ARBA00022475"/>
    </source>
</evidence>
<dbReference type="InterPro" id="IPR005628">
    <property type="entry name" value="GspK"/>
</dbReference>
<evidence type="ECO:0000256" key="6">
    <source>
        <dbReference type="ARBA" id="ARBA00022692"/>
    </source>
</evidence>
<organism evidence="12 13">
    <name type="scientific">Pseudoalteromonas piratica</name>
    <dbReference type="NCBI Taxonomy" id="1348114"/>
    <lineage>
        <taxon>Bacteria</taxon>
        <taxon>Pseudomonadati</taxon>
        <taxon>Pseudomonadota</taxon>
        <taxon>Gammaproteobacteria</taxon>
        <taxon>Alteromonadales</taxon>
        <taxon>Pseudoalteromonadaceae</taxon>
        <taxon>Pseudoalteromonas</taxon>
    </lineage>
</organism>
<dbReference type="SUPFAM" id="SSF158544">
    <property type="entry name" value="GspK insert domain-like"/>
    <property type="match status" value="1"/>
</dbReference>
<dbReference type="eggNOG" id="COG3156">
    <property type="taxonomic scope" value="Bacteria"/>
</dbReference>
<comment type="similarity">
    <text evidence="2">Belongs to the GSP K family.</text>
</comment>
<dbReference type="Proteomes" id="UP000030341">
    <property type="component" value="Chromosome 1"/>
</dbReference>
<evidence type="ECO:0000256" key="3">
    <source>
        <dbReference type="ARBA" id="ARBA00022448"/>
    </source>
</evidence>
<gene>
    <name evidence="12" type="ORF">OM33_05020</name>
</gene>
<evidence type="ECO:0000256" key="8">
    <source>
        <dbReference type="ARBA" id="ARBA00022989"/>
    </source>
</evidence>
<keyword evidence="13" id="KW-1185">Reference proteome</keyword>
<keyword evidence="8 10" id="KW-1133">Transmembrane helix</keyword>
<evidence type="ECO:0000256" key="5">
    <source>
        <dbReference type="ARBA" id="ARBA00022519"/>
    </source>
</evidence>
<keyword evidence="4" id="KW-1003">Cell membrane</keyword>
<dbReference type="KEGG" id="pseo:OM33_05020"/>
<dbReference type="Gene3D" id="1.10.40.60">
    <property type="entry name" value="EpsJ-like"/>
    <property type="match status" value="1"/>
</dbReference>
<accession>A0A0A7EET7</accession>
<evidence type="ECO:0000256" key="1">
    <source>
        <dbReference type="ARBA" id="ARBA00004533"/>
    </source>
</evidence>
<keyword evidence="9 10" id="KW-0472">Membrane</keyword>
<dbReference type="OrthoDB" id="6316127at2"/>
<reference evidence="12 13" key="1">
    <citation type="submission" date="2014-11" db="EMBL/GenBank/DDBJ databases">
        <title>Complete Genome Sequence of Pseudoalteromonas sp. Strain OCN003 Isolated from Kaneohe Bay, Oahu, Hawaii.</title>
        <authorList>
            <person name="Beurmann S."/>
            <person name="Videau P."/>
            <person name="Ushijima B."/>
            <person name="Smith A.M."/>
            <person name="Aeby G.S."/>
            <person name="Callahan S.M."/>
            <person name="Belcaid M."/>
        </authorList>
    </citation>
    <scope>NUCLEOTIDE SEQUENCE [LARGE SCALE GENOMIC DNA]</scope>
    <source>
        <strain evidence="12 13">OCN003</strain>
    </source>
</reference>
<dbReference type="STRING" id="1348114.OM33_05020"/>
<evidence type="ECO:0000256" key="9">
    <source>
        <dbReference type="ARBA" id="ARBA00023136"/>
    </source>
</evidence>
<proteinExistence type="inferred from homology"/>
<dbReference type="Pfam" id="PF21687">
    <property type="entry name" value="T2SSK_1st"/>
    <property type="match status" value="1"/>
</dbReference>
<dbReference type="AlphaFoldDB" id="A0A0A7EET7"/>
<evidence type="ECO:0000313" key="12">
    <source>
        <dbReference type="EMBL" id="AIY64581.1"/>
    </source>
</evidence>
<evidence type="ECO:0000256" key="2">
    <source>
        <dbReference type="ARBA" id="ARBA00007246"/>
    </source>
</evidence>